<dbReference type="RefSeq" id="WP_106153190.1">
    <property type="nucleotide sequence ID" value="NZ_PVTS01000008.1"/>
</dbReference>
<comment type="caution">
    <text evidence="2">The sequence shown here is derived from an EMBL/GenBank/DDBJ whole genome shotgun (WGS) entry which is preliminary data.</text>
</comment>
<keyword evidence="3" id="KW-1185">Reference proteome</keyword>
<proteinExistence type="predicted"/>
<sequence length="338" mass="38144">MSRIRLIDYLSHPDKLDEKSLDTLREALDAYPFFQAGRMLWVKNLYQLDHIRYNNELKLSAAFIPDRSKLFFLINDAFSSLSTPEDEDEEVQDAAVSPDVTASGGNTADEELVLPDKPEETDDSENGIDRVVGAEANYFDVDDSFTTSSGNLVDFSLSRSEDNESLTEQPEEAAGENQSPAEADFLDLEKEVISSAYSLETVVPPDEPDFSTPHSFSEWLDLMKYQSAESSSPVKEQDTSGIKKPGKMDLIDNFLNSGGSQKRIVPKESGESSNEDFSARSVVESDDLMTETLANIHIKQKRYQKAVEIFERLRLKYPEKSVYFARRIKEMEDLINNQ</sequence>
<evidence type="ECO:0000313" key="2">
    <source>
        <dbReference type="EMBL" id="RCW37374.1"/>
    </source>
</evidence>
<evidence type="ECO:0000313" key="3">
    <source>
        <dbReference type="Proteomes" id="UP000252733"/>
    </source>
</evidence>
<feature type="compositionally biased region" description="Acidic residues" evidence="1">
    <location>
        <begin position="163"/>
        <end position="174"/>
    </location>
</feature>
<feature type="region of interest" description="Disordered" evidence="1">
    <location>
        <begin position="258"/>
        <end position="280"/>
    </location>
</feature>
<dbReference type="EMBL" id="QPIZ01000006">
    <property type="protein sequence ID" value="RCW37374.1"/>
    <property type="molecule type" value="Genomic_DNA"/>
</dbReference>
<evidence type="ECO:0000256" key="1">
    <source>
        <dbReference type="SAM" id="MobiDB-lite"/>
    </source>
</evidence>
<name>A0A2T0XLK6_9BACT</name>
<accession>A0A2T0XLK6</accession>
<reference evidence="2 3" key="1">
    <citation type="submission" date="2018-07" db="EMBL/GenBank/DDBJ databases">
        <title>Freshwater and sediment microbial communities from various areas in North America, analyzing microbe dynamics in response to fracking.</title>
        <authorList>
            <person name="Lamendella R."/>
        </authorList>
    </citation>
    <scope>NUCLEOTIDE SEQUENCE [LARGE SCALE GENOMIC DNA]</scope>
    <source>
        <strain evidence="2 3">160A</strain>
    </source>
</reference>
<feature type="region of interest" description="Disordered" evidence="1">
    <location>
        <begin position="158"/>
        <end position="179"/>
    </location>
</feature>
<evidence type="ECO:0008006" key="4">
    <source>
        <dbReference type="Google" id="ProtNLM"/>
    </source>
</evidence>
<dbReference type="Proteomes" id="UP000252733">
    <property type="component" value="Unassembled WGS sequence"/>
</dbReference>
<feature type="compositionally biased region" description="Acidic residues" evidence="1">
    <location>
        <begin position="108"/>
        <end position="126"/>
    </location>
</feature>
<organism evidence="2 3">
    <name type="scientific">Marinilabilia salmonicolor</name>
    <dbReference type="NCBI Taxonomy" id="989"/>
    <lineage>
        <taxon>Bacteria</taxon>
        <taxon>Pseudomonadati</taxon>
        <taxon>Bacteroidota</taxon>
        <taxon>Bacteroidia</taxon>
        <taxon>Marinilabiliales</taxon>
        <taxon>Marinilabiliaceae</taxon>
        <taxon>Marinilabilia</taxon>
    </lineage>
</organism>
<feature type="region of interest" description="Disordered" evidence="1">
    <location>
        <begin position="83"/>
        <end position="126"/>
    </location>
</feature>
<dbReference type="AlphaFoldDB" id="A0A2T0XLK6"/>
<dbReference type="OrthoDB" id="594666at2"/>
<protein>
    <recommendedName>
        <fullName evidence="4">Tetratricopeptide repeat protein</fullName>
    </recommendedName>
</protein>
<feature type="region of interest" description="Disordered" evidence="1">
    <location>
        <begin position="228"/>
        <end position="247"/>
    </location>
</feature>
<gene>
    <name evidence="2" type="ORF">DFO77_10667</name>
</gene>
<dbReference type="STRING" id="1168289.GCA_000259075_03824"/>